<dbReference type="EMBL" id="AM114193">
    <property type="protein sequence ID" value="CAJ36231.1"/>
    <property type="molecule type" value="Genomic_DNA"/>
</dbReference>
<dbReference type="GO" id="GO:0008235">
    <property type="term" value="F:metalloexopeptidase activity"/>
    <property type="evidence" value="ECO:0007669"/>
    <property type="project" value="InterPro"/>
</dbReference>
<dbReference type="GeneID" id="5144836"/>
<dbReference type="SUPFAM" id="SSF53187">
    <property type="entry name" value="Zn-dependent exopeptidases"/>
    <property type="match status" value="1"/>
</dbReference>
<dbReference type="Proteomes" id="UP000000663">
    <property type="component" value="Chromosome"/>
</dbReference>
<evidence type="ECO:0000313" key="3">
    <source>
        <dbReference type="Proteomes" id="UP000000663"/>
    </source>
</evidence>
<dbReference type="PANTHER" id="PTHR12147:SF26">
    <property type="entry name" value="PEPTIDASE M28 DOMAIN-CONTAINING PROTEIN"/>
    <property type="match status" value="1"/>
</dbReference>
<feature type="domain" description="Peptidase M28" evidence="1">
    <location>
        <begin position="201"/>
        <end position="388"/>
    </location>
</feature>
<dbReference type="GO" id="GO:0006508">
    <property type="term" value="P:proteolysis"/>
    <property type="evidence" value="ECO:0007669"/>
    <property type="project" value="InterPro"/>
</dbReference>
<dbReference type="PANTHER" id="PTHR12147">
    <property type="entry name" value="METALLOPEPTIDASE M28 FAMILY MEMBER"/>
    <property type="match status" value="1"/>
</dbReference>
<dbReference type="RefSeq" id="WP_012036287.1">
    <property type="nucleotide sequence ID" value="NC_009464.1"/>
</dbReference>
<protein>
    <submittedName>
        <fullName evidence="2">Aminopeptidase (M28 family)</fullName>
    </submittedName>
</protein>
<reference evidence="2 3" key="1">
    <citation type="journal article" date="2006" name="Science">
        <title>Genome of rice cluster I archaea -- the key methane producers in the rice rhizosphere.</title>
        <authorList>
            <person name="Erkel C."/>
            <person name="Kube M."/>
            <person name="Reinhardt R."/>
            <person name="Liesack W."/>
        </authorList>
    </citation>
    <scope>NUCLEOTIDE SEQUENCE [LARGE SCALE GENOMIC DNA]</scope>
    <source>
        <strain evidence="3">DSM 22066 / NBRC 105507 / MRE50</strain>
    </source>
</reference>
<name>Q0W5W2_METAR</name>
<dbReference type="InterPro" id="IPR007484">
    <property type="entry name" value="Peptidase_M28"/>
</dbReference>
<gene>
    <name evidence="2" type="ORF">RCIX872</name>
</gene>
<dbReference type="eggNOG" id="arCOG02959">
    <property type="taxonomic scope" value="Archaea"/>
</dbReference>
<dbReference type="KEGG" id="rci:RCIX872"/>
<evidence type="ECO:0000259" key="1">
    <source>
        <dbReference type="Pfam" id="PF04389"/>
    </source>
</evidence>
<keyword evidence="3" id="KW-1185">Reference proteome</keyword>
<organism evidence="2 3">
    <name type="scientific">Methanocella arvoryzae (strain DSM 22066 / NBRC 105507 / MRE50)</name>
    <dbReference type="NCBI Taxonomy" id="351160"/>
    <lineage>
        <taxon>Archaea</taxon>
        <taxon>Methanobacteriati</taxon>
        <taxon>Methanobacteriota</taxon>
        <taxon>Stenosarchaea group</taxon>
        <taxon>Methanomicrobia</taxon>
        <taxon>Methanocellales</taxon>
        <taxon>Methanocellaceae</taxon>
        <taxon>Methanocella</taxon>
    </lineage>
</organism>
<dbReference type="GO" id="GO:0004177">
    <property type="term" value="F:aminopeptidase activity"/>
    <property type="evidence" value="ECO:0007669"/>
    <property type="project" value="UniProtKB-KW"/>
</dbReference>
<dbReference type="AlphaFoldDB" id="Q0W5W2"/>
<proteinExistence type="predicted"/>
<keyword evidence="2" id="KW-0378">Hydrolase</keyword>
<keyword evidence="2" id="KW-0031">Aminopeptidase</keyword>
<accession>Q0W5W2</accession>
<keyword evidence="2" id="KW-0645">Protease</keyword>
<dbReference type="Pfam" id="PF04389">
    <property type="entry name" value="Peptidase_M28"/>
    <property type="match status" value="1"/>
</dbReference>
<sequence length="393" mass="42335">MAYLDTLCACQPGRSVGSPGNKEATGFVARTFGRFGFTVDTTPFECLDFESGASSLKCGGESYDLYSSPYSPGYAGSGKLVAASTLGELKKARCKGKILLLKGELCEEQLMPKDYPFFYPDHHRALHKLLEKKQPAAIITATGKNPAMVGGMYPYPMIEDGNFDIPSAYCTDVLGEEISAHGGKSVELTIDARRIPSTACNVIAVRNPDAVKKVVVTAHVDAKATTPGALDNASGVVVLMLLAEMLENYTGPTGIEIVAINGEDNYSAAGEMDYLRRYGEEIGRVRLALNIDGAGYVKGKTAYSFYGCPEGVQEKADEVFGQFSGIAEGPEWPQGDHMIFAMSGVPTIAFTSEYLLELTADITHTSRDVPELVDCRKLVELAEAIRQMILAEE</sequence>
<evidence type="ECO:0000313" key="2">
    <source>
        <dbReference type="EMBL" id="CAJ36231.1"/>
    </source>
</evidence>
<dbReference type="OrthoDB" id="141597at2157"/>
<dbReference type="Gene3D" id="3.50.30.30">
    <property type="match status" value="1"/>
</dbReference>
<dbReference type="Gene3D" id="3.40.630.10">
    <property type="entry name" value="Zn peptidases"/>
    <property type="match status" value="1"/>
</dbReference>
<dbReference type="InterPro" id="IPR045175">
    <property type="entry name" value="M28_fam"/>
</dbReference>
<dbReference type="STRING" id="351160.RCIX872"/>